<organism evidence="2 3">
    <name type="scientific">Haloplanus rubicundus</name>
    <dbReference type="NCBI Taxonomy" id="1547898"/>
    <lineage>
        <taxon>Archaea</taxon>
        <taxon>Methanobacteriati</taxon>
        <taxon>Methanobacteriota</taxon>
        <taxon>Stenosarchaea group</taxon>
        <taxon>Halobacteria</taxon>
        <taxon>Halobacteriales</taxon>
        <taxon>Haloferacaceae</taxon>
        <taxon>Haloplanus</taxon>
    </lineage>
</organism>
<accession>A0A345E6J3</accession>
<name>A0A345E6J3_9EURY</name>
<dbReference type="KEGG" id="haj:DU500_16040"/>
<sequence length="235" mass="24260">MAIDLERVVTYPTNSDDWLKTVLIGGALTLFSFLIVPAFLVYGYVLRVLRDGIEGQENPPVFDDWGTLLKEGVVAFVIVFVYQLIPLLVFLLTVGGSLAAIASGSEVGAGVGIAGLLGGLALSTLLALAFGYVTLIGLTNYAHVGTLGAAFDLDVIGSVATDRTYAIPWLYGVGVLLAAAVVASVLGIVPFVGAIAGVFVTFYGQVAAAWVWGTGFGDAIEDGDDADADVDPAVA</sequence>
<evidence type="ECO:0000256" key="1">
    <source>
        <dbReference type="SAM" id="Phobius"/>
    </source>
</evidence>
<evidence type="ECO:0000313" key="3">
    <source>
        <dbReference type="Proteomes" id="UP000253273"/>
    </source>
</evidence>
<dbReference type="RefSeq" id="WP_114586936.1">
    <property type="nucleotide sequence ID" value="NZ_CP031150.1"/>
</dbReference>
<keyword evidence="1" id="KW-0472">Membrane</keyword>
<proteinExistence type="predicted"/>
<feature type="transmembrane region" description="Helical" evidence="1">
    <location>
        <begin position="73"/>
        <end position="101"/>
    </location>
</feature>
<gene>
    <name evidence="2" type="ORF">DU500_16040</name>
</gene>
<dbReference type="InterPro" id="IPR025098">
    <property type="entry name" value="DUF4013"/>
</dbReference>
<dbReference type="GeneID" id="37284927"/>
<feature type="transmembrane region" description="Helical" evidence="1">
    <location>
        <begin position="169"/>
        <end position="202"/>
    </location>
</feature>
<evidence type="ECO:0000313" key="2">
    <source>
        <dbReference type="EMBL" id="AXG07815.1"/>
    </source>
</evidence>
<feature type="transmembrane region" description="Helical" evidence="1">
    <location>
        <begin position="113"/>
        <end position="138"/>
    </location>
</feature>
<keyword evidence="1" id="KW-1133">Transmembrane helix</keyword>
<feature type="transmembrane region" description="Helical" evidence="1">
    <location>
        <begin position="21"/>
        <end position="45"/>
    </location>
</feature>
<dbReference type="EMBL" id="CP031150">
    <property type="protein sequence ID" value="AXG07815.1"/>
    <property type="molecule type" value="Genomic_DNA"/>
</dbReference>
<protein>
    <submittedName>
        <fullName evidence="2">DUF4013 domain-containing protein</fullName>
    </submittedName>
</protein>
<reference evidence="2 3" key="1">
    <citation type="submission" date="2018-07" db="EMBL/GenBank/DDBJ databases">
        <title>Genome sequences of Haloplanus sp. CBA1113.</title>
        <authorList>
            <person name="Kim Y.B."/>
            <person name="Roh S.W."/>
        </authorList>
    </citation>
    <scope>NUCLEOTIDE SEQUENCE [LARGE SCALE GENOMIC DNA]</scope>
    <source>
        <strain evidence="2 3">CBA1113</strain>
    </source>
</reference>
<dbReference type="OrthoDB" id="107590at2157"/>
<dbReference type="Proteomes" id="UP000253273">
    <property type="component" value="Chromosome"/>
</dbReference>
<keyword evidence="3" id="KW-1185">Reference proteome</keyword>
<dbReference type="Pfam" id="PF13197">
    <property type="entry name" value="DUF4013"/>
    <property type="match status" value="1"/>
</dbReference>
<dbReference type="AlphaFoldDB" id="A0A345E6J3"/>
<keyword evidence="1" id="KW-0812">Transmembrane</keyword>